<dbReference type="AlphaFoldDB" id="A0A4Y8ZVP2"/>
<evidence type="ECO:0000256" key="12">
    <source>
        <dbReference type="RuleBase" id="RU003357"/>
    </source>
</evidence>
<comment type="subcellular location">
    <subcellularLocation>
        <location evidence="1 11">Cell outer membrane</location>
        <topology evidence="1 11">Multi-pass membrane protein</topology>
    </subcellularLocation>
</comment>
<keyword evidence="8 12" id="KW-0798">TonB box</keyword>
<keyword evidence="13" id="KW-0732">Signal</keyword>
<dbReference type="InterPro" id="IPR012910">
    <property type="entry name" value="Plug_dom"/>
</dbReference>
<dbReference type="PANTHER" id="PTHR32552:SF81">
    <property type="entry name" value="TONB-DEPENDENT OUTER MEMBRANE RECEPTOR"/>
    <property type="match status" value="1"/>
</dbReference>
<sequence length="873" mass="94376">MPAFNLFSASTSNVASTTRACRGRRTLLLAEAGLLLASWSATASAEGAKEAAEELSGTISRAAATSDDGEAAPVEVAAAEIGSVDDQLGEIVVTATKRATNLQDTPIAISVIGEQMLEDRRAQSLLDLTDGAVPSLRVATFESRQSALTVGIRGIVPFDANQTARDQGVGVYIDGIYLGRQQGLNAALFDIERIEVLRGPQGTLFGRNTEGGALNIVTRAPTGAFGGRVSGGVGNFGSYNAEAHIDLPAFANLAFKLDGLVQHQGATTKNPLQGEKGWNYYHRVGGRAAARWQPVDGLTVDLSYDRARDENTPFYSQLINFNPNGYNVGSYGGTSGTQLRFNNAPCNVVVAGTLTNPCIAPLSPLVVVSGDRRQKEAEIGVPQQPSVDETQGLTAAIRYALTPDLELRSISGWREVETHQFDNSGGAHRTTFVPNANFSRYSLSELSQRQWSQEFQAVGSVASLDYVLGLYYFTEKVRETAATPTTNRWNSAGTGYTINSPDVLPPISSSNQGWQREDWFVARDSQATAKSYAVFGQATWTPPGLEALHVTAGARYTYDKRDGALTVFNNVAVNFPFRYREGRIDPMVTLAFDAARDLHLYAKYATGFRAGGANSRSQTFSAFGPESVDSFELGAKSEFLDRRVRLNVAAYLMNRKGTQTDFDFVDVRRTLADGSPNPNFNRHYEETANAPGTSKIKGFEADLTVQPIDELQLSASYAYTDINVPPTANPFLPGNPLFQVYTVFTPKHAASGAIDYEVPAGFADANIRLHLDANYAGRQYSFQSEPVRTDSSFIVNGSLALTDITMNDGEAQLRLALWARNLLNETHIYRRSAANSSPVIDSITGIPSYSGVLGDYGNLNAPRTFGVEARISF</sequence>
<dbReference type="Gene3D" id="2.40.170.20">
    <property type="entry name" value="TonB-dependent receptor, beta-barrel domain"/>
    <property type="match status" value="2"/>
</dbReference>
<feature type="signal peptide" evidence="13">
    <location>
        <begin position="1"/>
        <end position="43"/>
    </location>
</feature>
<evidence type="ECO:0000313" key="16">
    <source>
        <dbReference type="EMBL" id="TFI60101.1"/>
    </source>
</evidence>
<comment type="caution">
    <text evidence="16">The sequence shown here is derived from an EMBL/GenBank/DDBJ whole genome shotgun (WGS) entry which is preliminary data.</text>
</comment>
<keyword evidence="4" id="KW-0410">Iron transport</keyword>
<accession>A0A4Y8ZVP2</accession>
<dbReference type="EMBL" id="SPDV01000002">
    <property type="protein sequence ID" value="TFI60101.1"/>
    <property type="molecule type" value="Genomic_DNA"/>
</dbReference>
<organism evidence="16 17">
    <name type="scientific">Sphingomonas parva</name>
    <dbReference type="NCBI Taxonomy" id="2555898"/>
    <lineage>
        <taxon>Bacteria</taxon>
        <taxon>Pseudomonadati</taxon>
        <taxon>Pseudomonadota</taxon>
        <taxon>Alphaproteobacteria</taxon>
        <taxon>Sphingomonadales</taxon>
        <taxon>Sphingomonadaceae</taxon>
        <taxon>Sphingomonas</taxon>
    </lineage>
</organism>
<keyword evidence="16" id="KW-0675">Receptor</keyword>
<feature type="domain" description="TonB-dependent receptor plug" evidence="15">
    <location>
        <begin position="102"/>
        <end position="213"/>
    </location>
</feature>
<evidence type="ECO:0000256" key="8">
    <source>
        <dbReference type="ARBA" id="ARBA00023077"/>
    </source>
</evidence>
<proteinExistence type="inferred from homology"/>
<evidence type="ECO:0000256" key="13">
    <source>
        <dbReference type="SAM" id="SignalP"/>
    </source>
</evidence>
<feature type="chain" id="PRO_5021295987" evidence="13">
    <location>
        <begin position="44"/>
        <end position="873"/>
    </location>
</feature>
<dbReference type="InterPro" id="IPR036942">
    <property type="entry name" value="Beta-barrel_TonB_sf"/>
</dbReference>
<keyword evidence="3 11" id="KW-1134">Transmembrane beta strand</keyword>
<feature type="domain" description="TonB-dependent receptor-like beta-barrel" evidence="14">
    <location>
        <begin position="388"/>
        <end position="822"/>
    </location>
</feature>
<dbReference type="OrthoDB" id="7455914at2"/>
<dbReference type="GO" id="GO:0006826">
    <property type="term" value="P:iron ion transport"/>
    <property type="evidence" value="ECO:0007669"/>
    <property type="project" value="UniProtKB-KW"/>
</dbReference>
<evidence type="ECO:0000256" key="3">
    <source>
        <dbReference type="ARBA" id="ARBA00022452"/>
    </source>
</evidence>
<name>A0A4Y8ZVP2_9SPHN</name>
<evidence type="ECO:0000256" key="6">
    <source>
        <dbReference type="ARBA" id="ARBA00023004"/>
    </source>
</evidence>
<evidence type="ECO:0000256" key="1">
    <source>
        <dbReference type="ARBA" id="ARBA00004571"/>
    </source>
</evidence>
<evidence type="ECO:0000259" key="15">
    <source>
        <dbReference type="Pfam" id="PF07715"/>
    </source>
</evidence>
<protein>
    <submittedName>
        <fullName evidence="16">TonB-dependent receptor</fullName>
    </submittedName>
</protein>
<gene>
    <name evidence="16" type="ORF">E2493_02315</name>
</gene>
<dbReference type="GO" id="GO:0009279">
    <property type="term" value="C:cell outer membrane"/>
    <property type="evidence" value="ECO:0007669"/>
    <property type="project" value="UniProtKB-SubCell"/>
</dbReference>
<keyword evidence="2 11" id="KW-0813">Transport</keyword>
<evidence type="ECO:0000256" key="5">
    <source>
        <dbReference type="ARBA" id="ARBA00022692"/>
    </source>
</evidence>
<dbReference type="Pfam" id="PF07715">
    <property type="entry name" value="Plug"/>
    <property type="match status" value="1"/>
</dbReference>
<reference evidence="16 17" key="1">
    <citation type="submission" date="2019-03" db="EMBL/GenBank/DDBJ databases">
        <title>Genome sequence of Sphingomonas sp. 17J27-24.</title>
        <authorList>
            <person name="Kim M."/>
            <person name="Maeng S."/>
            <person name="Sathiyaraj S."/>
        </authorList>
    </citation>
    <scope>NUCLEOTIDE SEQUENCE [LARGE SCALE GENOMIC DNA]</scope>
    <source>
        <strain evidence="16 17">17J27-24</strain>
    </source>
</reference>
<dbReference type="Proteomes" id="UP000298213">
    <property type="component" value="Unassembled WGS sequence"/>
</dbReference>
<keyword evidence="9 11" id="KW-0472">Membrane</keyword>
<evidence type="ECO:0000313" key="17">
    <source>
        <dbReference type="Proteomes" id="UP000298213"/>
    </source>
</evidence>
<evidence type="ECO:0000256" key="10">
    <source>
        <dbReference type="ARBA" id="ARBA00023237"/>
    </source>
</evidence>
<dbReference type="PROSITE" id="PS52016">
    <property type="entry name" value="TONB_DEPENDENT_REC_3"/>
    <property type="match status" value="1"/>
</dbReference>
<dbReference type="Pfam" id="PF00593">
    <property type="entry name" value="TonB_dep_Rec_b-barrel"/>
    <property type="match status" value="1"/>
</dbReference>
<keyword evidence="6" id="KW-0408">Iron</keyword>
<evidence type="ECO:0000256" key="9">
    <source>
        <dbReference type="ARBA" id="ARBA00023136"/>
    </source>
</evidence>
<keyword evidence="7" id="KW-0406">Ion transport</keyword>
<dbReference type="InterPro" id="IPR039426">
    <property type="entry name" value="TonB-dep_rcpt-like"/>
</dbReference>
<keyword evidence="17" id="KW-1185">Reference proteome</keyword>
<comment type="similarity">
    <text evidence="11 12">Belongs to the TonB-dependent receptor family.</text>
</comment>
<keyword evidence="10 11" id="KW-0998">Cell outer membrane</keyword>
<dbReference type="SUPFAM" id="SSF56935">
    <property type="entry name" value="Porins"/>
    <property type="match status" value="1"/>
</dbReference>
<keyword evidence="5 11" id="KW-0812">Transmembrane</keyword>
<evidence type="ECO:0000256" key="11">
    <source>
        <dbReference type="PROSITE-ProRule" id="PRU01360"/>
    </source>
</evidence>
<evidence type="ECO:0000256" key="4">
    <source>
        <dbReference type="ARBA" id="ARBA00022496"/>
    </source>
</evidence>
<dbReference type="InterPro" id="IPR000531">
    <property type="entry name" value="Beta-barrel_TonB"/>
</dbReference>
<evidence type="ECO:0000256" key="7">
    <source>
        <dbReference type="ARBA" id="ARBA00023065"/>
    </source>
</evidence>
<evidence type="ECO:0000259" key="14">
    <source>
        <dbReference type="Pfam" id="PF00593"/>
    </source>
</evidence>
<dbReference type="PANTHER" id="PTHR32552">
    <property type="entry name" value="FERRICHROME IRON RECEPTOR-RELATED"/>
    <property type="match status" value="1"/>
</dbReference>
<evidence type="ECO:0000256" key="2">
    <source>
        <dbReference type="ARBA" id="ARBA00022448"/>
    </source>
</evidence>